<name>A0A2H3DDL1_ARMGA</name>
<evidence type="ECO:0000313" key="1">
    <source>
        <dbReference type="EMBL" id="PBK85566.1"/>
    </source>
</evidence>
<accession>A0A2H3DDL1</accession>
<dbReference type="EMBL" id="KZ293690">
    <property type="protein sequence ID" value="PBK85566.1"/>
    <property type="molecule type" value="Genomic_DNA"/>
</dbReference>
<reference evidence="2" key="1">
    <citation type="journal article" date="2017" name="Nat. Ecol. Evol.">
        <title>Genome expansion and lineage-specific genetic innovations in the forest pathogenic fungi Armillaria.</title>
        <authorList>
            <person name="Sipos G."/>
            <person name="Prasanna A.N."/>
            <person name="Walter M.C."/>
            <person name="O'Connor E."/>
            <person name="Balint B."/>
            <person name="Krizsan K."/>
            <person name="Kiss B."/>
            <person name="Hess J."/>
            <person name="Varga T."/>
            <person name="Slot J."/>
            <person name="Riley R."/>
            <person name="Boka B."/>
            <person name="Rigling D."/>
            <person name="Barry K."/>
            <person name="Lee J."/>
            <person name="Mihaltcheva S."/>
            <person name="LaButti K."/>
            <person name="Lipzen A."/>
            <person name="Waldron R."/>
            <person name="Moloney N.M."/>
            <person name="Sperisen C."/>
            <person name="Kredics L."/>
            <person name="Vagvoelgyi C."/>
            <person name="Patrignani A."/>
            <person name="Fitzpatrick D."/>
            <person name="Nagy I."/>
            <person name="Doyle S."/>
            <person name="Anderson J.B."/>
            <person name="Grigoriev I.V."/>
            <person name="Gueldener U."/>
            <person name="Muensterkoetter M."/>
            <person name="Nagy L.G."/>
        </authorList>
    </citation>
    <scope>NUCLEOTIDE SEQUENCE [LARGE SCALE GENOMIC DNA]</scope>
    <source>
        <strain evidence="2">Ar21-2</strain>
    </source>
</reference>
<evidence type="ECO:0000313" key="2">
    <source>
        <dbReference type="Proteomes" id="UP000217790"/>
    </source>
</evidence>
<organism evidence="1 2">
    <name type="scientific">Armillaria gallica</name>
    <name type="common">Bulbous honey fungus</name>
    <name type="synonym">Armillaria bulbosa</name>
    <dbReference type="NCBI Taxonomy" id="47427"/>
    <lineage>
        <taxon>Eukaryota</taxon>
        <taxon>Fungi</taxon>
        <taxon>Dikarya</taxon>
        <taxon>Basidiomycota</taxon>
        <taxon>Agaricomycotina</taxon>
        <taxon>Agaricomycetes</taxon>
        <taxon>Agaricomycetidae</taxon>
        <taxon>Agaricales</taxon>
        <taxon>Marasmiineae</taxon>
        <taxon>Physalacriaceae</taxon>
        <taxon>Armillaria</taxon>
    </lineage>
</organism>
<dbReference type="SUPFAM" id="SSF52058">
    <property type="entry name" value="L domain-like"/>
    <property type="match status" value="1"/>
</dbReference>
<dbReference type="InParanoid" id="A0A2H3DDL1"/>
<dbReference type="InterPro" id="IPR032675">
    <property type="entry name" value="LRR_dom_sf"/>
</dbReference>
<keyword evidence="2" id="KW-1185">Reference proteome</keyword>
<proteinExistence type="predicted"/>
<dbReference type="AlphaFoldDB" id="A0A2H3DDL1"/>
<sequence length="393" mass="44245">MDPSTVLPVELLQMIFQHYLSNREKTSPLTLPNGQRPCGHLQTIGLNFTPSVVQSFDLSDGLWVLGRVNSAWRKATLSSKMLWSTVLITDHVKLGIYSRSNSKIPIEILTEILHRSGDAPLHLSLSFPINVGHEKMLSDSVSRSLFTLLSAQSHRWQWMNLTAPAVIWEDFAQIPPSRLEMLRSLRAIVPSASFLVQIVGVCLSVVDLMISSPYSNNHYALPPVHIGMPSLRYLDISSPYINVLEAIAAPYLQSLELRGYARRSTMLSFRSVFIEFIQRSNCSNSLTTLNLYRTCDCRDLIAMFSCTSSIPRYTDLNRSKSVPSLLPNLHTLSYRDPGLLQATDVNLILDMIESRIAGRLRNVYIGHVDRADTQKWEGRLFALNSLPDVHIVI</sequence>
<protein>
    <recommendedName>
        <fullName evidence="3">F-box domain-containing protein</fullName>
    </recommendedName>
</protein>
<dbReference type="Proteomes" id="UP000217790">
    <property type="component" value="Unassembled WGS sequence"/>
</dbReference>
<dbReference type="OMA" id="PVHIGMP"/>
<dbReference type="OrthoDB" id="2888828at2759"/>
<evidence type="ECO:0008006" key="3">
    <source>
        <dbReference type="Google" id="ProtNLM"/>
    </source>
</evidence>
<dbReference type="Gene3D" id="3.80.10.10">
    <property type="entry name" value="Ribonuclease Inhibitor"/>
    <property type="match status" value="1"/>
</dbReference>
<gene>
    <name evidence="1" type="ORF">ARMGADRAFT_559676</name>
</gene>